<dbReference type="FunFam" id="2.130.10.10:FF:000514">
    <property type="entry name" value="TORC1 growth control complex subunit Kog1"/>
    <property type="match status" value="1"/>
</dbReference>
<evidence type="ECO:0000256" key="1">
    <source>
        <dbReference type="ARBA" id="ARBA00009257"/>
    </source>
</evidence>
<dbReference type="GO" id="GO:0071230">
    <property type="term" value="P:cellular response to amino acid stimulus"/>
    <property type="evidence" value="ECO:0007669"/>
    <property type="project" value="TreeGrafter"/>
</dbReference>
<name>A0A8B8USY5_SACPA</name>
<reference evidence="8" key="2">
    <citation type="submission" date="2020-01" db="EMBL/GenBank/DDBJ databases">
        <title>Population-level Yeast Reference Genomes.</title>
        <authorList>
            <person name="Yue J.-X."/>
        </authorList>
    </citation>
    <scope>NUCLEOTIDE SEQUENCE</scope>
    <source>
        <strain evidence="8">CBS432</strain>
    </source>
</reference>
<dbReference type="GO" id="GO:0010506">
    <property type="term" value="P:regulation of autophagy"/>
    <property type="evidence" value="ECO:0007669"/>
    <property type="project" value="TreeGrafter"/>
</dbReference>
<keyword evidence="5" id="KW-0175">Coiled coil</keyword>
<dbReference type="PRINTS" id="PR01547">
    <property type="entry name" value="YEAST176DUF"/>
</dbReference>
<comment type="similarity">
    <text evidence="1">Belongs to the WD repeat RAPTOR family.</text>
</comment>
<evidence type="ECO:0000256" key="6">
    <source>
        <dbReference type="SAM" id="MobiDB-lite"/>
    </source>
</evidence>
<accession>A0A8B8USY5</accession>
<dbReference type="PANTHER" id="PTHR12848">
    <property type="entry name" value="REGULATORY-ASSOCIATED PROTEIN OF MTOR"/>
    <property type="match status" value="1"/>
</dbReference>
<dbReference type="GO" id="GO:0031929">
    <property type="term" value="P:TOR signaling"/>
    <property type="evidence" value="ECO:0007669"/>
    <property type="project" value="InterPro"/>
</dbReference>
<dbReference type="Gene3D" id="1.25.10.10">
    <property type="entry name" value="Leucine-rich Repeat Variant"/>
    <property type="match status" value="1"/>
</dbReference>
<reference evidence="8" key="3">
    <citation type="submission" date="2025-07" db="EMBL/GenBank/DDBJ databases">
        <authorList>
            <consortium name="NCBI Genome Project"/>
        </authorList>
    </citation>
    <scope>NUCLEOTIDE SEQUENCE</scope>
    <source>
        <strain evidence="8">CBS432</strain>
    </source>
</reference>
<dbReference type="InterPro" id="IPR011989">
    <property type="entry name" value="ARM-like"/>
</dbReference>
<organism evidence="8">
    <name type="scientific">Saccharomyces paradoxus</name>
    <name type="common">Yeast</name>
    <name type="synonym">Saccharomyces douglasii</name>
    <dbReference type="NCBI Taxonomy" id="27291"/>
    <lineage>
        <taxon>Eukaryota</taxon>
        <taxon>Fungi</taxon>
        <taxon>Dikarya</taxon>
        <taxon>Ascomycota</taxon>
        <taxon>Saccharomycotina</taxon>
        <taxon>Saccharomycetes</taxon>
        <taxon>Saccharomycetales</taxon>
        <taxon>Saccharomycetaceae</taxon>
        <taxon>Saccharomyces</taxon>
    </lineage>
</organism>
<evidence type="ECO:0000256" key="5">
    <source>
        <dbReference type="SAM" id="Coils"/>
    </source>
</evidence>
<dbReference type="Gene3D" id="2.130.10.10">
    <property type="entry name" value="YVTN repeat-like/Quinoprotein amine dehydrogenase"/>
    <property type="match status" value="2"/>
</dbReference>
<feature type="region of interest" description="Disordered" evidence="6">
    <location>
        <begin position="1046"/>
        <end position="1068"/>
    </location>
</feature>
<dbReference type="GO" id="GO:0030674">
    <property type="term" value="F:protein-macromolecule adaptor activity"/>
    <property type="evidence" value="ECO:0007669"/>
    <property type="project" value="TreeGrafter"/>
</dbReference>
<dbReference type="SMART" id="SM01302">
    <property type="entry name" value="Raptor_N"/>
    <property type="match status" value="1"/>
</dbReference>
<dbReference type="OrthoDB" id="10262360at2759"/>
<dbReference type="RefSeq" id="XP_033766854.1">
    <property type="nucleotide sequence ID" value="XM_033910963.1"/>
</dbReference>
<dbReference type="Pfam" id="PF02985">
    <property type="entry name" value="HEAT"/>
    <property type="match status" value="1"/>
</dbReference>
<dbReference type="InterPro" id="IPR016024">
    <property type="entry name" value="ARM-type_fold"/>
</dbReference>
<evidence type="ECO:0000256" key="3">
    <source>
        <dbReference type="ARBA" id="ARBA00022737"/>
    </source>
</evidence>
<dbReference type="GO" id="GO:0005737">
    <property type="term" value="C:cytoplasm"/>
    <property type="evidence" value="ECO:0007669"/>
    <property type="project" value="TreeGrafter"/>
</dbReference>
<proteinExistence type="inferred from homology"/>
<evidence type="ECO:0000259" key="7">
    <source>
        <dbReference type="SMART" id="SM01302"/>
    </source>
</evidence>
<sequence>MPEIYGPQPLKPLNTVMRHGFEEQYQSDQLLQSLANDFIFYFDDKRHRTNGNPIPEEDKQRDVNRYYQPITDWKIMKDRQKTVSAALLLCLNLGVDPPDVMKTHPCARVEAWVDPLNFQDSKKAIEQIGKNLQAQYETLSLRTRYKQSLDPCVEDVKRFCNSLRRTSKEDRILFHYNGHGVPKPTKSGEIWVFNRGYTQYIPVSLYDLQTWLGAPCIFVYDCNSAENILINFQKFVQKRIRDDEEGNHDVAAPSPTSAYQDCFQLASCTSDELLLMSPELPADLFSCCLTCPIEISIRIFLMQSPLKDSKYKIFFENATSKQPFGDSRNSFKSKIPNVNIPGMLSDRRTPLGELNWIFTAITDTIAWTSLPRPLFKKLFRHDLMIAALFRNFLLAKRIMPWYNCHPVSDPELPDSITTHPMWKSWDLAMDEVLTKIVTDLKNAPPATALESQMILQQQETLQNSGSSKSNAQDTKAGSIQTQSRFAVANLSTMSLVNNPALQSRKSISLQSSQQQLQQQQQQQQQQQFTGFFEQNLTAFELWLKYASNVRHPPEQLPIVLQVLLSQVHRIRALVLLSRFLDLGPWAVYLSLSIGIFPYVLKLLQSPAPELKPILVFIWARIMSIDYKNTQSELIKEKGYMYFITVLVPDWGVNGVSTVNGSAMINGGNPLTMTASQNINGPSSRYYDRQQGNRTSNFGHNNLPFYHSNDTTDEQKAMAVFVLASFVRNFPLGQKNCFSLELVNKLCFYIENSEIPLLRQWCVILLGLLFADNPLDRFVCMNTGAVEILLKSLKDPVPEVRTASIFALKHFISGFQDAEIILRLQQEFEEQYQQSHSQLQHLQNQSHLQQQQSQQQQQHLEQQQMKIEKQIRHCQVMQNQLEIIDLRKLKRQEIANLISILPLINDGSPLVRKELVVYFSHIVNRYSNFFIVVVFNDLLEEIKLLEKSDINTRNTSDKYSVSHGSIFYTVWKSLLILAEDPFLENKELSKQVIDYILLELSVHKELGGPFAVMEKFLLKRSSKANQSGKFGFNSSQVQFVKSSLRSFSPNERVDNNTPKKEQHQHDLKASHPIQTSLAKLFQSLGFSESYGGRDTQSSNASMKSHTSKKGPPGLYLLNGNNNLYPTAGTPRFRKHTGPLQLPLNSTFLDYSREYFQEPQMKKQESDEPGSVEYNARLWRRNRNETIIQETQGEKKLSIYGNWSKKLISLNNKSQPKLMKFTQFEDQLITADDRSTITVFDWGKGKTLSKFSNGTPFGTKVTDLKLINEDDSALLLTGSSDGVIKIYRDYQDVDTFKIVSAWRGLTDMLLTPRSTGLLTEWLQIRGSLLTTGDVKVIRVWDAHTETVEVDIPAKTSSLITSLTADQLAGNIFVAGFADGSLRVYDRRLDPRDSMIRRWRAGNEKQGVWINNVHLQRGGYRELVSGATNGVVELWDIRSEDPVESFVDQNVTSQYGSQQKPTTMTCMQVHEHAPIIATGTKQIKIWTTSGDLLNSFKNTHNNGVTSTLAATGIPTSLSYSSTSDAFLSSMAFHPHRMMIAATNSHDSVVNIYKCEDEKIDYF</sequence>
<dbReference type="SMART" id="SM00320">
    <property type="entry name" value="WD40"/>
    <property type="match status" value="5"/>
</dbReference>
<feature type="domain" description="Raptor N-terminal CASPase-like" evidence="7">
    <location>
        <begin position="79"/>
        <end position="233"/>
    </location>
</feature>
<dbReference type="GO" id="GO:0009267">
    <property type="term" value="P:cellular response to starvation"/>
    <property type="evidence" value="ECO:0007669"/>
    <property type="project" value="TreeGrafter"/>
</dbReference>
<dbReference type="SUPFAM" id="SSF50978">
    <property type="entry name" value="WD40 repeat-like"/>
    <property type="match status" value="1"/>
</dbReference>
<dbReference type="FunFam" id="2.130.10.10:FF:000278">
    <property type="entry name" value="WD repeat-containing protein mip1"/>
    <property type="match status" value="1"/>
</dbReference>
<dbReference type="GO" id="GO:0031931">
    <property type="term" value="C:TORC1 complex"/>
    <property type="evidence" value="ECO:0007669"/>
    <property type="project" value="InterPro"/>
</dbReference>
<protein>
    <submittedName>
        <fullName evidence="8">Ubiquitin-binding TORC1 subunit KOG1</fullName>
    </submittedName>
</protein>
<feature type="compositionally biased region" description="Polar residues" evidence="6">
    <location>
        <begin position="1093"/>
        <end position="1103"/>
    </location>
</feature>
<gene>
    <name evidence="8" type="primary">KOG1</name>
    <name evidence="8" type="ORF">SPAR_H02270</name>
</gene>
<feature type="compositionally biased region" description="Basic and acidic residues" evidence="6">
    <location>
        <begin position="1050"/>
        <end position="1068"/>
    </location>
</feature>
<dbReference type="InterPro" id="IPR015943">
    <property type="entry name" value="WD40/YVTN_repeat-like_dom_sf"/>
</dbReference>
<evidence type="ECO:0000256" key="2">
    <source>
        <dbReference type="ARBA" id="ARBA00022574"/>
    </source>
</evidence>
<dbReference type="PANTHER" id="PTHR12848:SF16">
    <property type="entry name" value="REGULATORY-ASSOCIATED PROTEIN OF MTOR"/>
    <property type="match status" value="1"/>
</dbReference>
<dbReference type="InterPro" id="IPR000357">
    <property type="entry name" value="HEAT"/>
</dbReference>
<dbReference type="SUPFAM" id="SSF48371">
    <property type="entry name" value="ARM repeat"/>
    <property type="match status" value="1"/>
</dbReference>
<dbReference type="PROSITE" id="PS50082">
    <property type="entry name" value="WD_REPEATS_2"/>
    <property type="match status" value="1"/>
</dbReference>
<keyword evidence="3" id="KW-0677">Repeat</keyword>
<dbReference type="GO" id="GO:0030307">
    <property type="term" value="P:positive regulation of cell growth"/>
    <property type="evidence" value="ECO:0007669"/>
    <property type="project" value="TreeGrafter"/>
</dbReference>
<dbReference type="InterPro" id="IPR036322">
    <property type="entry name" value="WD40_repeat_dom_sf"/>
</dbReference>
<dbReference type="InterPro" id="IPR004083">
    <property type="entry name" value="Raptor"/>
</dbReference>
<evidence type="ECO:0000256" key="4">
    <source>
        <dbReference type="PROSITE-ProRule" id="PRU00221"/>
    </source>
</evidence>
<dbReference type="Pfam" id="PF14538">
    <property type="entry name" value="Raptor_N"/>
    <property type="match status" value="1"/>
</dbReference>
<feature type="region of interest" description="Disordered" evidence="6">
    <location>
        <begin position="1090"/>
        <end position="1114"/>
    </location>
</feature>
<dbReference type="VEuPathDB" id="FungiDB:SPAR_H02270"/>
<keyword evidence="2 4" id="KW-0853">WD repeat</keyword>
<dbReference type="InterPro" id="IPR029347">
    <property type="entry name" value="Raptor_N"/>
</dbReference>
<reference evidence="8" key="1">
    <citation type="journal article" date="2017" name="Nat. Genet.">
        <title>Contrasting evolutionary genome dynamics between domesticated and wild yeasts.</title>
        <authorList>
            <person name="Yue J.X."/>
            <person name="Li J."/>
            <person name="Aigrain L."/>
            <person name="Hallin J."/>
            <person name="Persson K."/>
            <person name="Oliver K."/>
            <person name="Bergstrom A."/>
            <person name="Coupland P."/>
            <person name="Warringer J."/>
            <person name="Lagomarsino M.C."/>
            <person name="Fischer G."/>
            <person name="Durbin R."/>
            <person name="Liti G."/>
        </authorList>
    </citation>
    <scope>NUCLEOTIDE SEQUENCE</scope>
    <source>
        <strain evidence="8">CBS432</strain>
    </source>
</reference>
<dbReference type="GeneID" id="54631162"/>
<dbReference type="InterPro" id="IPR001680">
    <property type="entry name" value="WD40_rpt"/>
</dbReference>
<evidence type="ECO:0000313" key="8">
    <source>
        <dbReference type="RefSeq" id="XP_033766854.1"/>
    </source>
</evidence>
<dbReference type="KEGG" id="spao:SPAR_H02270"/>
<feature type="repeat" description="WD" evidence="4">
    <location>
        <begin position="1420"/>
        <end position="1442"/>
    </location>
</feature>
<feature type="coiled-coil region" evidence="5">
    <location>
        <begin position="824"/>
        <end position="879"/>
    </location>
</feature>
<reference evidence="8" key="4">
    <citation type="submission" date="2025-08" db="UniProtKB">
        <authorList>
            <consortium name="RefSeq"/>
        </authorList>
    </citation>
    <scope>IDENTIFICATION</scope>
    <source>
        <strain evidence="8">CBS432</strain>
    </source>
</reference>